<evidence type="ECO:0000313" key="1">
    <source>
        <dbReference type="EMBL" id="CAD2188786.1"/>
    </source>
</evidence>
<name>A0A6V7WPD7_MELEN</name>
<reference evidence="1 2" key="1">
    <citation type="submission" date="2020-08" db="EMBL/GenBank/DDBJ databases">
        <authorList>
            <person name="Koutsovoulos G."/>
            <person name="Danchin GJ E."/>
        </authorList>
    </citation>
    <scope>NUCLEOTIDE SEQUENCE [LARGE SCALE GENOMIC DNA]</scope>
</reference>
<comment type="caution">
    <text evidence="1">The sequence shown here is derived from an EMBL/GenBank/DDBJ whole genome shotgun (WGS) entry which is preliminary data.</text>
</comment>
<protein>
    <submittedName>
        <fullName evidence="1">Uncharacterized protein</fullName>
    </submittedName>
</protein>
<evidence type="ECO:0000313" key="2">
    <source>
        <dbReference type="Proteomes" id="UP000580250"/>
    </source>
</evidence>
<dbReference type="Proteomes" id="UP000580250">
    <property type="component" value="Unassembled WGS sequence"/>
</dbReference>
<accession>A0A6V7WPD7</accession>
<dbReference type="EMBL" id="CAJEWN010000713">
    <property type="protein sequence ID" value="CAD2188786.1"/>
    <property type="molecule type" value="Genomic_DNA"/>
</dbReference>
<organism evidence="1 2">
    <name type="scientific">Meloidogyne enterolobii</name>
    <name type="common">Root-knot nematode worm</name>
    <name type="synonym">Meloidogyne mayaguensis</name>
    <dbReference type="NCBI Taxonomy" id="390850"/>
    <lineage>
        <taxon>Eukaryota</taxon>
        <taxon>Metazoa</taxon>
        <taxon>Ecdysozoa</taxon>
        <taxon>Nematoda</taxon>
        <taxon>Chromadorea</taxon>
        <taxon>Rhabditida</taxon>
        <taxon>Tylenchina</taxon>
        <taxon>Tylenchomorpha</taxon>
        <taxon>Tylenchoidea</taxon>
        <taxon>Meloidogynidae</taxon>
        <taxon>Meloidogyninae</taxon>
        <taxon>Meloidogyne</taxon>
    </lineage>
</organism>
<sequence>MKNKYTQTDESCFDKSNLISDECLNEILKEYCVKQKFPNCETTIPSSNSNENVSVFKKSAYSGTKGKFSAADYLQSFGDWKIGNPIRHNGLIFSKFYCYSFRIEWTYCPHEQTSFTFDKQDRNNDSPRLERVSSDMTKDDIIENMLFPSKWNLPRFLVIFQIHTFFHKKC</sequence>
<proteinExistence type="predicted"/>
<gene>
    <name evidence="1" type="ORF">MENT_LOCUS41458</name>
</gene>
<dbReference type="AlphaFoldDB" id="A0A6V7WPD7"/>